<keyword evidence="8" id="KW-0418">Kinase</keyword>
<dbReference type="RefSeq" id="WP_344230680.1">
    <property type="nucleotide sequence ID" value="NZ_BAAARI010000036.1"/>
</dbReference>
<dbReference type="NCBIfam" id="TIGR00097">
    <property type="entry name" value="HMP-P_kinase"/>
    <property type="match status" value="1"/>
</dbReference>
<dbReference type="EMBL" id="BAAARI010000036">
    <property type="protein sequence ID" value="GAA2588729.1"/>
    <property type="molecule type" value="Genomic_DNA"/>
</dbReference>
<dbReference type="Pfam" id="PF03070">
    <property type="entry name" value="TENA_THI-4"/>
    <property type="match status" value="1"/>
</dbReference>
<evidence type="ECO:0000259" key="6">
    <source>
        <dbReference type="Pfam" id="PF03070"/>
    </source>
</evidence>
<comment type="pathway">
    <text evidence="4">Cofactor biosynthesis; thiamine diphosphate biosynthesis; 4-amino-2-methyl-5-diphosphomethylpyrimidine from 5-amino-1-(5-phospho-D-ribosyl)imidazole: step 3/3.</text>
</comment>
<proteinExistence type="predicted"/>
<dbReference type="PANTHER" id="PTHR20858">
    <property type="entry name" value="PHOSPHOMETHYLPYRIMIDINE KINASE"/>
    <property type="match status" value="1"/>
</dbReference>
<evidence type="ECO:0000259" key="7">
    <source>
        <dbReference type="Pfam" id="PF08543"/>
    </source>
</evidence>
<dbReference type="CDD" id="cd19365">
    <property type="entry name" value="TenA_C-like"/>
    <property type="match status" value="1"/>
</dbReference>
<dbReference type="InterPro" id="IPR016084">
    <property type="entry name" value="Haem_Oase-like_multi-hlx"/>
</dbReference>
<organism evidence="8 9">
    <name type="scientific">Microbacterium binotii</name>
    <dbReference type="NCBI Taxonomy" id="462710"/>
    <lineage>
        <taxon>Bacteria</taxon>
        <taxon>Bacillati</taxon>
        <taxon>Actinomycetota</taxon>
        <taxon>Actinomycetes</taxon>
        <taxon>Micrococcales</taxon>
        <taxon>Microbacteriaceae</taxon>
        <taxon>Microbacterium</taxon>
    </lineage>
</organism>
<dbReference type="Proteomes" id="UP001500274">
    <property type="component" value="Unassembled WGS sequence"/>
</dbReference>
<reference evidence="9" key="1">
    <citation type="journal article" date="2019" name="Int. J. Syst. Evol. Microbiol.">
        <title>The Global Catalogue of Microorganisms (GCM) 10K type strain sequencing project: providing services to taxonomists for standard genome sequencing and annotation.</title>
        <authorList>
            <consortium name="The Broad Institute Genomics Platform"/>
            <consortium name="The Broad Institute Genome Sequencing Center for Infectious Disease"/>
            <person name="Wu L."/>
            <person name="Ma J."/>
        </authorList>
    </citation>
    <scope>NUCLEOTIDE SEQUENCE [LARGE SCALE GENOMIC DNA]</scope>
    <source>
        <strain evidence="9">JCM 16365</strain>
    </source>
</reference>
<evidence type="ECO:0000256" key="5">
    <source>
        <dbReference type="ARBA" id="ARBA00022977"/>
    </source>
</evidence>
<gene>
    <name evidence="8" type="ORF">GCM10009862_28920</name>
</gene>
<dbReference type="InterPro" id="IPR029056">
    <property type="entry name" value="Ribokinase-like"/>
</dbReference>
<dbReference type="InterPro" id="IPR004399">
    <property type="entry name" value="HMP/HMP-P_kinase_dom"/>
</dbReference>
<dbReference type="InterPro" id="IPR013749">
    <property type="entry name" value="PM/HMP-P_kinase-1"/>
</dbReference>
<dbReference type="GO" id="GO:0016301">
    <property type="term" value="F:kinase activity"/>
    <property type="evidence" value="ECO:0007669"/>
    <property type="project" value="UniProtKB-KW"/>
</dbReference>
<evidence type="ECO:0000313" key="8">
    <source>
        <dbReference type="EMBL" id="GAA2588729.1"/>
    </source>
</evidence>
<dbReference type="Gene3D" id="1.20.910.10">
    <property type="entry name" value="Heme oxygenase-like"/>
    <property type="match status" value="1"/>
</dbReference>
<evidence type="ECO:0000256" key="4">
    <source>
        <dbReference type="ARBA" id="ARBA00004769"/>
    </source>
</evidence>
<dbReference type="CDD" id="cd01169">
    <property type="entry name" value="HMPP_kinase"/>
    <property type="match status" value="1"/>
</dbReference>
<comment type="catalytic activity">
    <reaction evidence="2">
        <text>4-amino-2-methyl-5-(phosphooxymethyl)pyrimidine + ATP = 4-amino-2-methyl-5-(diphosphooxymethyl)pyrimidine + ADP</text>
        <dbReference type="Rhea" id="RHEA:19893"/>
        <dbReference type="ChEBI" id="CHEBI:30616"/>
        <dbReference type="ChEBI" id="CHEBI:57841"/>
        <dbReference type="ChEBI" id="CHEBI:58354"/>
        <dbReference type="ChEBI" id="CHEBI:456216"/>
        <dbReference type="EC" id="2.7.4.7"/>
    </reaction>
</comment>
<comment type="function">
    <text evidence="3">Catalyzes the phosphorylation of hydroxymethylpyrimidine phosphate (HMP-P) to HMP-PP, and of HMP to HMP-P.</text>
</comment>
<evidence type="ECO:0000256" key="2">
    <source>
        <dbReference type="ARBA" id="ARBA00000565"/>
    </source>
</evidence>
<keyword evidence="9" id="KW-1185">Reference proteome</keyword>
<dbReference type="SUPFAM" id="SSF48613">
    <property type="entry name" value="Heme oxygenase-like"/>
    <property type="match status" value="1"/>
</dbReference>
<dbReference type="PANTHER" id="PTHR20858:SF17">
    <property type="entry name" value="HYDROXYMETHYLPYRIMIDINE_PHOSPHOMETHYLPYRIMIDINE KINASE THI20-RELATED"/>
    <property type="match status" value="1"/>
</dbReference>
<name>A0ABP6BXY9_9MICO</name>
<dbReference type="SUPFAM" id="SSF53613">
    <property type="entry name" value="Ribokinase-like"/>
    <property type="match status" value="1"/>
</dbReference>
<keyword evidence="5" id="KW-0784">Thiamine biosynthesis</keyword>
<dbReference type="InterPro" id="IPR004305">
    <property type="entry name" value="Thiaminase-2/PQQC"/>
</dbReference>
<dbReference type="NCBIfam" id="NF011301">
    <property type="entry name" value="PRK14713.1"/>
    <property type="match status" value="1"/>
</dbReference>
<comment type="caution">
    <text evidence="8">The sequence shown here is derived from an EMBL/GenBank/DDBJ whole genome shotgun (WGS) entry which is preliminary data.</text>
</comment>
<accession>A0ABP6BXY9</accession>
<feature type="domain" description="Pyridoxamine kinase/Phosphomethylpyrimidine kinase" evidence="7">
    <location>
        <begin position="17"/>
        <end position="266"/>
    </location>
</feature>
<protein>
    <submittedName>
        <fullName evidence="8">Bifunctional hydroxymethylpyrimidine kinase/phosphomethylpyrimidine kinase</fullName>
    </submittedName>
</protein>
<comment type="catalytic activity">
    <reaction evidence="1">
        <text>4-amino-5-hydroxymethyl-2-methylpyrimidine + ATP = 4-amino-2-methyl-5-(phosphooxymethyl)pyrimidine + ADP + H(+)</text>
        <dbReference type="Rhea" id="RHEA:23096"/>
        <dbReference type="ChEBI" id="CHEBI:15378"/>
        <dbReference type="ChEBI" id="CHEBI:16892"/>
        <dbReference type="ChEBI" id="CHEBI:30616"/>
        <dbReference type="ChEBI" id="CHEBI:58354"/>
        <dbReference type="ChEBI" id="CHEBI:456216"/>
        <dbReference type="EC" id="2.7.1.49"/>
    </reaction>
</comment>
<dbReference type="Gene3D" id="3.40.1190.20">
    <property type="match status" value="1"/>
</dbReference>
<sequence length="492" mass="52211">MSAGRAVPRVLSIAGTDPTGGAGIQADLKSIAANGGYGMAVVTALVAQNTHGVRSVHVPPVAFLAEQLDAVSDDVRIDAVKIGMLATVEVIETVAAWLGRVRPPVVVLDPVMVATSGDRLLDADAEDALRRLLPHVDLVTPNIPELAILAGVPEAAAWTEVLAQAGAVARQHGVRVLAKGGHLPGERLPDALVELVDESVVVTEFPGIRIRTRNTHGTGCSLSSAVATRAAATGDWMRSTAESKRWLAESIGHGAELEVGSGNGPVSHFAGLWERGGLDTRPTAPEVEAAWWEDIAGIRAEIDDLAFVRGLGDGTLGRNAFLGYLAQDALYLGEYARALADAARFAPDSTERAFWAGSAQNAIVGELQLHEHWLAGESGLGSHPDAVTTAYLDHLLASSARGDYRVLVAALLPCYWIYQDVGERLHALSHEEHPYRSWLDTYADPVFAQSTRRAIDIVTRTAASADTATRAAMYDAFLASSRHELAFFAASR</sequence>
<dbReference type="Pfam" id="PF08543">
    <property type="entry name" value="Phos_pyr_kin"/>
    <property type="match status" value="1"/>
</dbReference>
<evidence type="ECO:0000256" key="1">
    <source>
        <dbReference type="ARBA" id="ARBA00000151"/>
    </source>
</evidence>
<evidence type="ECO:0000256" key="3">
    <source>
        <dbReference type="ARBA" id="ARBA00003848"/>
    </source>
</evidence>
<evidence type="ECO:0000313" key="9">
    <source>
        <dbReference type="Proteomes" id="UP001500274"/>
    </source>
</evidence>
<keyword evidence="8" id="KW-0808">Transferase</keyword>
<feature type="domain" description="Thiaminase-2/PQQC" evidence="6">
    <location>
        <begin position="307"/>
        <end position="491"/>
    </location>
</feature>